<sequence length="66" mass="7731">MDNRFIRAEEVAAELDVSKPYAYKLIRQLNEELKAKGFLTIAGRVNRQYFNERFYGTERKDADASL</sequence>
<proteinExistence type="predicted"/>
<dbReference type="AlphaFoldDB" id="K1RQX2"/>
<reference evidence="1" key="1">
    <citation type="journal article" date="2013" name="Environ. Microbiol.">
        <title>Microbiota from the distal guts of lean and obese adolescents exhibit partial functional redundancy besides clear differences in community structure.</title>
        <authorList>
            <person name="Ferrer M."/>
            <person name="Ruiz A."/>
            <person name="Lanza F."/>
            <person name="Haange S.B."/>
            <person name="Oberbach A."/>
            <person name="Till H."/>
            <person name="Bargiela R."/>
            <person name="Campoy C."/>
            <person name="Segura M.T."/>
            <person name="Richter M."/>
            <person name="von Bergen M."/>
            <person name="Seifert J."/>
            <person name="Suarez A."/>
        </authorList>
    </citation>
    <scope>NUCLEOTIDE SEQUENCE</scope>
</reference>
<comment type="caution">
    <text evidence="1">The sequence shown here is derived from an EMBL/GenBank/DDBJ whole genome shotgun (WGS) entry which is preliminary data.</text>
</comment>
<protein>
    <recommendedName>
        <fullName evidence="3">LysR family transcriptional regulator</fullName>
    </recommendedName>
</protein>
<evidence type="ECO:0000313" key="1">
    <source>
        <dbReference type="EMBL" id="EKC47793.1"/>
    </source>
</evidence>
<dbReference type="EMBL" id="AJWY01013096">
    <property type="protein sequence ID" value="EKC48067.1"/>
    <property type="molecule type" value="Genomic_DNA"/>
</dbReference>
<dbReference type="EMBL" id="AJWZ01010670">
    <property type="protein sequence ID" value="EKC47793.1"/>
    <property type="molecule type" value="Genomic_DNA"/>
</dbReference>
<evidence type="ECO:0008006" key="3">
    <source>
        <dbReference type="Google" id="ProtNLM"/>
    </source>
</evidence>
<accession>K1RQX2</accession>
<organism evidence="1">
    <name type="scientific">human gut metagenome</name>
    <dbReference type="NCBI Taxonomy" id="408170"/>
    <lineage>
        <taxon>unclassified sequences</taxon>
        <taxon>metagenomes</taxon>
        <taxon>organismal metagenomes</taxon>
    </lineage>
</organism>
<gene>
    <name evidence="2" type="ORF">LEA_19061</name>
    <name evidence="1" type="ORF">OBE_15519</name>
</gene>
<evidence type="ECO:0000313" key="2">
    <source>
        <dbReference type="EMBL" id="EKC48067.1"/>
    </source>
</evidence>
<name>K1RQX2_9ZZZZ</name>